<gene>
    <name evidence="1" type="ORF">MNBD_BACTEROID06-399</name>
</gene>
<evidence type="ECO:0000313" key="1">
    <source>
        <dbReference type="EMBL" id="VAW27824.1"/>
    </source>
</evidence>
<dbReference type="InterPro" id="IPR036709">
    <property type="entry name" value="Autotransporte_beta_dom_sf"/>
</dbReference>
<dbReference type="EMBL" id="UOES01000310">
    <property type="protein sequence ID" value="VAW27824.1"/>
    <property type="molecule type" value="Genomic_DNA"/>
</dbReference>
<protein>
    <recommendedName>
        <fullName evidence="2">Outer membrane protein beta-barrel domain-containing protein</fullName>
    </recommendedName>
</protein>
<name>A0A3B0V775_9ZZZZ</name>
<sequence length="142" mass="15280">MKKLFTTLVLVGVAFFISNTVNAQAEKYLNLGGAGTGLYASIEFPVSPTVTIAPQFSTDYNFNSFVIAGKGNFYLDEVFEVDDAWDVYAGANLGWRVDAGNDGINWGIQVGARWFWSDKWGVNVEFGGGSGVLGGVGVTMKM</sequence>
<organism evidence="1">
    <name type="scientific">hydrothermal vent metagenome</name>
    <dbReference type="NCBI Taxonomy" id="652676"/>
    <lineage>
        <taxon>unclassified sequences</taxon>
        <taxon>metagenomes</taxon>
        <taxon>ecological metagenomes</taxon>
    </lineage>
</organism>
<reference evidence="1" key="1">
    <citation type="submission" date="2018-06" db="EMBL/GenBank/DDBJ databases">
        <authorList>
            <person name="Zhirakovskaya E."/>
        </authorList>
    </citation>
    <scope>NUCLEOTIDE SEQUENCE</scope>
</reference>
<proteinExistence type="predicted"/>
<accession>A0A3B0V775</accession>
<dbReference type="AlphaFoldDB" id="A0A3B0V775"/>
<dbReference type="SUPFAM" id="SSF103515">
    <property type="entry name" value="Autotransporter"/>
    <property type="match status" value="1"/>
</dbReference>
<evidence type="ECO:0008006" key="2">
    <source>
        <dbReference type="Google" id="ProtNLM"/>
    </source>
</evidence>